<sequence>MPKTAERPAPNAVAVGRFAHIWRALRHRNFRLYMMGQGVSLMGTWMTRLALSWLTFRLTHSAFLLGLVGFSGQILTFLLAPFAGVWVDRVDRRKLLLATQVAAALQSLALAWLTLAGVITIGEILALAALQGLIDAFDMPARQSFVVKMVPEKADLGNAIALNSSMVNVARLVGPPVAAFVIARLSEGYCFLIDGVSYIAVIGSLLLMRVVHERVVTNGKPSMLVQMQDGWGYVSRYLPVRNILLMFAISSLLGMSSMVLTPVVAIDVLHGGPHTLGLLTACSGVGALTSAILLASRKSVIGLLRKIQMSSYLFGAGLIVLSLSHWLLLSLAAMLVSGFGMMQGLASSNTVIQTLVPEEKRGRVMSFYTMAFIGMTPFGSLLAGSLAARFGAPHTLMLCGVGLILSATLFLLQSPHMKREMRPRYEELGLLQPLA</sequence>
<dbReference type="OrthoDB" id="9775268at2"/>
<gene>
    <name evidence="9" type="ORF">SAMN05443244_3714</name>
</gene>
<feature type="transmembrane region" description="Helical" evidence="7">
    <location>
        <begin position="243"/>
        <end position="264"/>
    </location>
</feature>
<evidence type="ECO:0000259" key="8">
    <source>
        <dbReference type="PROSITE" id="PS50850"/>
    </source>
</evidence>
<feature type="transmembrane region" description="Helical" evidence="7">
    <location>
        <begin position="276"/>
        <end position="295"/>
    </location>
</feature>
<feature type="transmembrane region" description="Helical" evidence="7">
    <location>
        <begin position="367"/>
        <end position="388"/>
    </location>
</feature>
<feature type="transmembrane region" description="Helical" evidence="7">
    <location>
        <begin position="62"/>
        <end position="87"/>
    </location>
</feature>
<dbReference type="InterPro" id="IPR036259">
    <property type="entry name" value="MFS_trans_sf"/>
</dbReference>
<dbReference type="Proteomes" id="UP000182409">
    <property type="component" value="Unassembled WGS sequence"/>
</dbReference>
<protein>
    <submittedName>
        <fullName evidence="9">Predicted arabinose efflux permease, MFS family</fullName>
    </submittedName>
</protein>
<dbReference type="AlphaFoldDB" id="A0A1H4TC76"/>
<dbReference type="Pfam" id="PF05977">
    <property type="entry name" value="MFS_3"/>
    <property type="match status" value="1"/>
</dbReference>
<proteinExistence type="predicted"/>
<dbReference type="InterPro" id="IPR020846">
    <property type="entry name" value="MFS_dom"/>
</dbReference>
<feature type="transmembrane region" description="Helical" evidence="7">
    <location>
        <begin position="334"/>
        <end position="355"/>
    </location>
</feature>
<comment type="subcellular location">
    <subcellularLocation>
        <location evidence="1">Cell membrane</location>
        <topology evidence="1">Multi-pass membrane protein</topology>
    </subcellularLocation>
</comment>
<evidence type="ECO:0000256" key="7">
    <source>
        <dbReference type="SAM" id="Phobius"/>
    </source>
</evidence>
<keyword evidence="2" id="KW-0813">Transport</keyword>
<feature type="transmembrane region" description="Helical" evidence="7">
    <location>
        <begin position="32"/>
        <end position="56"/>
    </location>
</feature>
<keyword evidence="5 7" id="KW-1133">Transmembrane helix</keyword>
<evidence type="ECO:0000256" key="4">
    <source>
        <dbReference type="ARBA" id="ARBA00022692"/>
    </source>
</evidence>
<organism evidence="9 10">
    <name type="scientific">Terriglobus roseus</name>
    <dbReference type="NCBI Taxonomy" id="392734"/>
    <lineage>
        <taxon>Bacteria</taxon>
        <taxon>Pseudomonadati</taxon>
        <taxon>Acidobacteriota</taxon>
        <taxon>Terriglobia</taxon>
        <taxon>Terriglobales</taxon>
        <taxon>Acidobacteriaceae</taxon>
        <taxon>Terriglobus</taxon>
    </lineage>
</organism>
<dbReference type="PROSITE" id="PS50850">
    <property type="entry name" value="MFS"/>
    <property type="match status" value="1"/>
</dbReference>
<dbReference type="Gene3D" id="1.20.1250.20">
    <property type="entry name" value="MFS general substrate transporter like domains"/>
    <property type="match status" value="1"/>
</dbReference>
<dbReference type="GO" id="GO:0022857">
    <property type="term" value="F:transmembrane transporter activity"/>
    <property type="evidence" value="ECO:0007669"/>
    <property type="project" value="InterPro"/>
</dbReference>
<evidence type="ECO:0000256" key="5">
    <source>
        <dbReference type="ARBA" id="ARBA00022989"/>
    </source>
</evidence>
<dbReference type="GO" id="GO:0005886">
    <property type="term" value="C:plasma membrane"/>
    <property type="evidence" value="ECO:0007669"/>
    <property type="project" value="UniProtKB-SubCell"/>
</dbReference>
<feature type="transmembrane region" description="Helical" evidence="7">
    <location>
        <begin position="108"/>
        <end position="130"/>
    </location>
</feature>
<feature type="domain" description="Major facilitator superfamily (MFS) profile" evidence="8">
    <location>
        <begin position="24"/>
        <end position="418"/>
    </location>
</feature>
<feature type="transmembrane region" description="Helical" evidence="7">
    <location>
        <begin position="394"/>
        <end position="412"/>
    </location>
</feature>
<keyword evidence="3" id="KW-1003">Cell membrane</keyword>
<dbReference type="CDD" id="cd06173">
    <property type="entry name" value="MFS_MefA_like"/>
    <property type="match status" value="1"/>
</dbReference>
<evidence type="ECO:0000256" key="1">
    <source>
        <dbReference type="ARBA" id="ARBA00004651"/>
    </source>
</evidence>
<evidence type="ECO:0000256" key="6">
    <source>
        <dbReference type="ARBA" id="ARBA00023136"/>
    </source>
</evidence>
<reference evidence="9 10" key="1">
    <citation type="submission" date="2016-10" db="EMBL/GenBank/DDBJ databases">
        <authorList>
            <person name="de Groot N.N."/>
        </authorList>
    </citation>
    <scope>NUCLEOTIDE SEQUENCE [LARGE SCALE GENOMIC DNA]</scope>
    <source>
        <strain evidence="9 10">AB35.6</strain>
    </source>
</reference>
<evidence type="ECO:0000313" key="9">
    <source>
        <dbReference type="EMBL" id="SEC54113.1"/>
    </source>
</evidence>
<accession>A0A1H4TC76</accession>
<feature type="transmembrane region" description="Helical" evidence="7">
    <location>
        <begin position="307"/>
        <end position="328"/>
    </location>
</feature>
<feature type="transmembrane region" description="Helical" evidence="7">
    <location>
        <begin position="191"/>
        <end position="211"/>
    </location>
</feature>
<keyword evidence="4 7" id="KW-0812">Transmembrane</keyword>
<dbReference type="InterPro" id="IPR010290">
    <property type="entry name" value="TM_effector"/>
</dbReference>
<evidence type="ECO:0000313" key="10">
    <source>
        <dbReference type="Proteomes" id="UP000182409"/>
    </source>
</evidence>
<evidence type="ECO:0000256" key="3">
    <source>
        <dbReference type="ARBA" id="ARBA00022475"/>
    </source>
</evidence>
<evidence type="ECO:0000256" key="2">
    <source>
        <dbReference type="ARBA" id="ARBA00022448"/>
    </source>
</evidence>
<keyword evidence="6 7" id="KW-0472">Membrane</keyword>
<dbReference type="SUPFAM" id="SSF103473">
    <property type="entry name" value="MFS general substrate transporter"/>
    <property type="match status" value="1"/>
</dbReference>
<dbReference type="PANTHER" id="PTHR23513">
    <property type="entry name" value="INTEGRAL MEMBRANE EFFLUX PROTEIN-RELATED"/>
    <property type="match status" value="1"/>
</dbReference>
<dbReference type="RefSeq" id="WP_074655431.1">
    <property type="nucleotide sequence ID" value="NZ_FNSD01000001.1"/>
</dbReference>
<dbReference type="EMBL" id="FNSD01000001">
    <property type="protein sequence ID" value="SEC54113.1"/>
    <property type="molecule type" value="Genomic_DNA"/>
</dbReference>
<name>A0A1H4TC76_9BACT</name>
<dbReference type="PANTHER" id="PTHR23513:SF11">
    <property type="entry name" value="STAPHYLOFERRIN A TRANSPORTER"/>
    <property type="match status" value="1"/>
</dbReference>